<reference evidence="6 7" key="1">
    <citation type="submission" date="2017-04" db="EMBL/GenBank/DDBJ databases">
        <title>Draft Aigarchaeota genome from a New Zealand hot spring.</title>
        <authorList>
            <person name="Reysenbach A.-L."/>
            <person name="Donaho J.A."/>
            <person name="Gerhart J."/>
            <person name="Kelley J.F."/>
            <person name="Kouba K."/>
            <person name="Podar M."/>
            <person name="Stott M."/>
        </authorList>
    </citation>
    <scope>NUCLEOTIDE SEQUENCE [LARGE SCALE GENOMIC DNA]</scope>
    <source>
        <strain evidence="6">NZ13_MG1</strain>
    </source>
</reference>
<dbReference type="GO" id="GO:0009249">
    <property type="term" value="P:protein lipoylation"/>
    <property type="evidence" value="ECO:0007669"/>
    <property type="project" value="TreeGrafter"/>
</dbReference>
<dbReference type="GO" id="GO:0019464">
    <property type="term" value="P:glycine decarboxylation via glycine cleavage system"/>
    <property type="evidence" value="ECO:0007669"/>
    <property type="project" value="UniProtKB-UniRule"/>
</dbReference>
<dbReference type="PANTHER" id="PTHR11715:SF3">
    <property type="entry name" value="GLYCINE CLEAVAGE SYSTEM H PROTEIN-RELATED"/>
    <property type="match status" value="1"/>
</dbReference>
<name>A0A2R7YAH9_9ARCH</name>
<dbReference type="InterPro" id="IPR033753">
    <property type="entry name" value="GCV_H/Fam206"/>
</dbReference>
<organism evidence="6 7">
    <name type="scientific">Candidatus Terraquivivens tikiterensis</name>
    <dbReference type="NCBI Taxonomy" id="1980982"/>
    <lineage>
        <taxon>Archaea</taxon>
        <taxon>Nitrososphaerota</taxon>
        <taxon>Candidatus Wolframiiraptoraceae</taxon>
        <taxon>Candidatus Terraquivivens</taxon>
    </lineage>
</organism>
<gene>
    <name evidence="3" type="primary">gcvH</name>
    <name evidence="6" type="ORF">B9J98_00275</name>
</gene>
<feature type="domain" description="Lipoyl-binding" evidence="5">
    <location>
        <begin position="27"/>
        <end position="109"/>
    </location>
</feature>
<dbReference type="GO" id="GO:0005960">
    <property type="term" value="C:glycine cleavage complex"/>
    <property type="evidence" value="ECO:0007669"/>
    <property type="project" value="InterPro"/>
</dbReference>
<comment type="caution">
    <text evidence="6">The sequence shown here is derived from an EMBL/GenBank/DDBJ whole genome shotgun (WGS) entry which is preliminary data.</text>
</comment>
<dbReference type="PANTHER" id="PTHR11715">
    <property type="entry name" value="GLYCINE CLEAVAGE SYSTEM H PROTEIN"/>
    <property type="match status" value="1"/>
</dbReference>
<dbReference type="AlphaFoldDB" id="A0A2R7YAH9"/>
<evidence type="ECO:0000256" key="2">
    <source>
        <dbReference type="ARBA" id="ARBA00022823"/>
    </source>
</evidence>
<accession>A0A2R7YAH9</accession>
<dbReference type="PROSITE" id="PS00189">
    <property type="entry name" value="LIPOYL"/>
    <property type="match status" value="1"/>
</dbReference>
<dbReference type="NCBIfam" id="TIGR00527">
    <property type="entry name" value="gcvH"/>
    <property type="match status" value="1"/>
</dbReference>
<evidence type="ECO:0000259" key="5">
    <source>
        <dbReference type="PROSITE" id="PS50968"/>
    </source>
</evidence>
<proteinExistence type="inferred from homology"/>
<evidence type="ECO:0000256" key="4">
    <source>
        <dbReference type="PIRSR" id="PIRSR617453-50"/>
    </source>
</evidence>
<dbReference type="InterPro" id="IPR011053">
    <property type="entry name" value="Single_hybrid_motif"/>
</dbReference>
<keyword evidence="2 3" id="KW-0450">Lipoyl</keyword>
<evidence type="ECO:0000256" key="1">
    <source>
        <dbReference type="ARBA" id="ARBA00009249"/>
    </source>
</evidence>
<dbReference type="EMBL" id="NDWU01000001">
    <property type="protein sequence ID" value="PUA34319.1"/>
    <property type="molecule type" value="Genomic_DNA"/>
</dbReference>
<comment type="function">
    <text evidence="3">The glycine cleavage system catalyzes the degradation of glycine. The H protein shuttles the methylamine group of glycine from the P protein to the T protein.</text>
</comment>
<dbReference type="NCBIfam" id="NF002270">
    <property type="entry name" value="PRK01202.1"/>
    <property type="match status" value="1"/>
</dbReference>
<evidence type="ECO:0000313" key="7">
    <source>
        <dbReference type="Proteomes" id="UP000244066"/>
    </source>
</evidence>
<dbReference type="InterPro" id="IPR002930">
    <property type="entry name" value="GCV_H"/>
</dbReference>
<dbReference type="InterPro" id="IPR003016">
    <property type="entry name" value="2-oxoA_DH_lipoyl-BS"/>
</dbReference>
<dbReference type="Pfam" id="PF01597">
    <property type="entry name" value="GCV_H"/>
    <property type="match status" value="1"/>
</dbReference>
<dbReference type="GO" id="GO:0005737">
    <property type="term" value="C:cytoplasm"/>
    <property type="evidence" value="ECO:0007669"/>
    <property type="project" value="TreeGrafter"/>
</dbReference>
<dbReference type="Gene3D" id="2.40.50.100">
    <property type="match status" value="1"/>
</dbReference>
<dbReference type="InterPro" id="IPR017453">
    <property type="entry name" value="GCV_H_sub"/>
</dbReference>
<comment type="cofactor">
    <cofactor evidence="3">
        <name>(R)-lipoate</name>
        <dbReference type="ChEBI" id="CHEBI:83088"/>
    </cofactor>
    <text evidence="3">Binds 1 lipoyl cofactor covalently.</text>
</comment>
<comment type="similarity">
    <text evidence="1 3">Belongs to the GcvH family.</text>
</comment>
<sequence length="140" mass="16237">MSEDFEIPEDLLYSKDHIWVKVVKKKIAVMGITDYAQKKLRDVIYLELPSVNQKLKQKDTLCTIESVKVASEIYTPISGKVIEVNNNLLDKPELVNDSPYEDGWIAKVEISDPSELERLMDAEEYRRYIEGLEEEAEKEE</sequence>
<comment type="subunit">
    <text evidence="3">The glycine cleavage system is composed of four proteins: P, T, L and H.</text>
</comment>
<dbReference type="InterPro" id="IPR000089">
    <property type="entry name" value="Biotin_lipoyl"/>
</dbReference>
<dbReference type="HAMAP" id="MF_00272">
    <property type="entry name" value="GcvH"/>
    <property type="match status" value="1"/>
</dbReference>
<dbReference type="PROSITE" id="PS50968">
    <property type="entry name" value="BIOTINYL_LIPOYL"/>
    <property type="match status" value="1"/>
</dbReference>
<dbReference type="CDD" id="cd06848">
    <property type="entry name" value="GCS_H"/>
    <property type="match status" value="1"/>
</dbReference>
<feature type="modified residue" description="N6-lipoyllysine" evidence="3 4">
    <location>
        <position position="68"/>
    </location>
</feature>
<protein>
    <recommendedName>
        <fullName evidence="3">Probable glycine cleavage system H protein</fullName>
    </recommendedName>
</protein>
<evidence type="ECO:0000313" key="6">
    <source>
        <dbReference type="EMBL" id="PUA34319.1"/>
    </source>
</evidence>
<dbReference type="Proteomes" id="UP000244066">
    <property type="component" value="Unassembled WGS sequence"/>
</dbReference>
<dbReference type="SUPFAM" id="SSF51230">
    <property type="entry name" value="Single hybrid motif"/>
    <property type="match status" value="1"/>
</dbReference>
<evidence type="ECO:0000256" key="3">
    <source>
        <dbReference type="HAMAP-Rule" id="MF_00272"/>
    </source>
</evidence>